<keyword evidence="3" id="KW-1185">Reference proteome</keyword>
<evidence type="ECO:0000313" key="2">
    <source>
        <dbReference type="EMBL" id="MRH44430.1"/>
    </source>
</evidence>
<reference evidence="2" key="1">
    <citation type="submission" date="2019-11" db="EMBL/GenBank/DDBJ databases">
        <authorList>
            <person name="Li J."/>
        </authorList>
    </citation>
    <scope>NUCLEOTIDE SEQUENCE</scope>
    <source>
        <strain evidence="2">B6B</strain>
    </source>
</reference>
<protein>
    <recommendedName>
        <fullName evidence="4">DUF3888 domain-containing protein</fullName>
    </recommendedName>
</protein>
<gene>
    <name evidence="2" type="ORF">GH741_17440</name>
</gene>
<comment type="caution">
    <text evidence="2">The sequence shown here is derived from an EMBL/GenBank/DDBJ whole genome shotgun (WGS) entry which is preliminary data.</text>
</comment>
<keyword evidence="1" id="KW-0732">Signal</keyword>
<evidence type="ECO:0000256" key="1">
    <source>
        <dbReference type="SAM" id="SignalP"/>
    </source>
</evidence>
<dbReference type="EMBL" id="WJNG01000016">
    <property type="protein sequence ID" value="MRH44430.1"/>
    <property type="molecule type" value="Genomic_DNA"/>
</dbReference>
<proteinExistence type="predicted"/>
<name>A0A6A8DGS2_9BACI</name>
<evidence type="ECO:0008006" key="4">
    <source>
        <dbReference type="Google" id="ProtNLM"/>
    </source>
</evidence>
<sequence>MKQNLLTCLLLLFVSYSAVISPSQEIGQYDSTNESIISTMDTISEFEAVTESGLKLPHKWQTKTLFPSTIFTFFLKDESPVFRIIHQEIPSTTFLGFISVEQNQANYLTSNM</sequence>
<evidence type="ECO:0000313" key="3">
    <source>
        <dbReference type="Proteomes" id="UP000799092"/>
    </source>
</evidence>
<dbReference type="OrthoDB" id="2971521at2"/>
<feature type="signal peptide" evidence="1">
    <location>
        <begin position="1"/>
        <end position="20"/>
    </location>
</feature>
<accession>A0A6A8DGS2</accession>
<dbReference type="AlphaFoldDB" id="A0A6A8DGS2"/>
<organism evidence="2 3">
    <name type="scientific">Aquibacillus halophilus</name>
    <dbReference type="NCBI Taxonomy" id="930132"/>
    <lineage>
        <taxon>Bacteria</taxon>
        <taxon>Bacillati</taxon>
        <taxon>Bacillota</taxon>
        <taxon>Bacilli</taxon>
        <taxon>Bacillales</taxon>
        <taxon>Bacillaceae</taxon>
        <taxon>Aquibacillus</taxon>
    </lineage>
</organism>
<feature type="chain" id="PRO_5039147844" description="DUF3888 domain-containing protein" evidence="1">
    <location>
        <begin position="21"/>
        <end position="112"/>
    </location>
</feature>
<dbReference type="RefSeq" id="WP_153738046.1">
    <property type="nucleotide sequence ID" value="NZ_WJNG01000016.1"/>
</dbReference>
<dbReference type="Proteomes" id="UP000799092">
    <property type="component" value="Unassembled WGS sequence"/>
</dbReference>